<comment type="caution">
    <text evidence="2">The sequence shown here is derived from an EMBL/GenBank/DDBJ whole genome shotgun (WGS) entry which is preliminary data.</text>
</comment>
<proteinExistence type="predicted"/>
<dbReference type="PROSITE" id="PS51782">
    <property type="entry name" value="LYSM"/>
    <property type="match status" value="2"/>
</dbReference>
<feature type="domain" description="LysM" evidence="1">
    <location>
        <begin position="88"/>
        <end position="132"/>
    </location>
</feature>
<evidence type="ECO:0000313" key="2">
    <source>
        <dbReference type="EMBL" id="MFD1392582.1"/>
    </source>
</evidence>
<dbReference type="PANTHER" id="PTHR33734">
    <property type="entry name" value="LYSM DOMAIN-CONTAINING GPI-ANCHORED PROTEIN 2"/>
    <property type="match status" value="1"/>
</dbReference>
<name>A0ABW4B6C6_9LACO</name>
<evidence type="ECO:0000259" key="1">
    <source>
        <dbReference type="PROSITE" id="PS51782"/>
    </source>
</evidence>
<sequence>MIIKNSHLAWLFSTAAALSTAVVIGQPNTTDAATTNDYVVKSGDTLSGIAAANDTSVAKLAAANKLADKNVIQIGQKLKVTDDTAKAATYTVKAGDTLSAIASHTGVSQSTLIQLNSIQNANMISVGQVLKLSGAPAAQPAKARPAATQAAAPKVVSAPRQTVKAAPVQQRTYAATSTSEAAAKAAIAQRESGGSYTARNGQYYGRYQLTVSYLHGDLSAANQERTADAYVAGRYGSWANALAHSNSYGWY</sequence>
<accession>A0ABW4B6C6</accession>
<organism evidence="2 3">
    <name type="scientific">Lacticaseibacillus jixianensis</name>
    <dbReference type="NCBI Taxonomy" id="2486012"/>
    <lineage>
        <taxon>Bacteria</taxon>
        <taxon>Bacillati</taxon>
        <taxon>Bacillota</taxon>
        <taxon>Bacilli</taxon>
        <taxon>Lactobacillales</taxon>
        <taxon>Lactobacillaceae</taxon>
        <taxon>Lacticaseibacillus</taxon>
    </lineage>
</organism>
<dbReference type="Gene3D" id="3.10.350.10">
    <property type="entry name" value="LysM domain"/>
    <property type="match status" value="2"/>
</dbReference>
<protein>
    <submittedName>
        <fullName evidence="2">LysM peptidoglycan-binding domain-containing protein</fullName>
    </submittedName>
</protein>
<dbReference type="Proteomes" id="UP001597249">
    <property type="component" value="Unassembled WGS sequence"/>
</dbReference>
<dbReference type="PANTHER" id="PTHR33734:SF22">
    <property type="entry name" value="MEMBRANE-BOUND LYTIC MUREIN TRANSGLYCOSYLASE D"/>
    <property type="match status" value="1"/>
</dbReference>
<dbReference type="Pfam" id="PF01476">
    <property type="entry name" value="LysM"/>
    <property type="match status" value="2"/>
</dbReference>
<dbReference type="SUPFAM" id="SSF54106">
    <property type="entry name" value="LysM domain"/>
    <property type="match status" value="2"/>
</dbReference>
<feature type="domain" description="LysM" evidence="1">
    <location>
        <begin position="36"/>
        <end position="80"/>
    </location>
</feature>
<dbReference type="InterPro" id="IPR018392">
    <property type="entry name" value="LysM"/>
</dbReference>
<keyword evidence="3" id="KW-1185">Reference proteome</keyword>
<dbReference type="InterPro" id="IPR036779">
    <property type="entry name" value="LysM_dom_sf"/>
</dbReference>
<dbReference type="EMBL" id="JBHTMO010000006">
    <property type="protein sequence ID" value="MFD1392582.1"/>
    <property type="molecule type" value="Genomic_DNA"/>
</dbReference>
<gene>
    <name evidence="2" type="ORF">ACFQ3L_03135</name>
</gene>
<evidence type="ECO:0000313" key="3">
    <source>
        <dbReference type="Proteomes" id="UP001597249"/>
    </source>
</evidence>
<dbReference type="SMART" id="SM00257">
    <property type="entry name" value="LysM"/>
    <property type="match status" value="2"/>
</dbReference>
<dbReference type="CDD" id="cd00118">
    <property type="entry name" value="LysM"/>
    <property type="match status" value="2"/>
</dbReference>
<reference evidence="3" key="1">
    <citation type="journal article" date="2019" name="Int. J. Syst. Evol. Microbiol.">
        <title>The Global Catalogue of Microorganisms (GCM) 10K type strain sequencing project: providing services to taxonomists for standard genome sequencing and annotation.</title>
        <authorList>
            <consortium name="The Broad Institute Genomics Platform"/>
            <consortium name="The Broad Institute Genome Sequencing Center for Infectious Disease"/>
            <person name="Wu L."/>
            <person name="Ma J."/>
        </authorList>
    </citation>
    <scope>NUCLEOTIDE SEQUENCE [LARGE SCALE GENOMIC DNA]</scope>
    <source>
        <strain evidence="3">CCM 8911</strain>
    </source>
</reference>
<dbReference type="RefSeq" id="WP_164510616.1">
    <property type="nucleotide sequence ID" value="NZ_JBHTMO010000006.1"/>
</dbReference>